<dbReference type="PROSITE" id="PS00061">
    <property type="entry name" value="ADH_SHORT"/>
    <property type="match status" value="1"/>
</dbReference>
<evidence type="ECO:0000313" key="4">
    <source>
        <dbReference type="Proteomes" id="UP000052232"/>
    </source>
</evidence>
<dbReference type="PATRIC" id="fig|1420583.3.peg.1705"/>
<name>A0A0J7Y3B3_9SPHN</name>
<evidence type="ECO:0000256" key="1">
    <source>
        <dbReference type="ARBA" id="ARBA00006484"/>
    </source>
</evidence>
<accession>A0A0J7Y3B3</accession>
<dbReference type="Pfam" id="PF13561">
    <property type="entry name" value="adh_short_C2"/>
    <property type="match status" value="1"/>
</dbReference>
<dbReference type="Proteomes" id="UP000052232">
    <property type="component" value="Unassembled WGS sequence"/>
</dbReference>
<reference evidence="3 4" key="1">
    <citation type="journal article" date="2015" name="G3 (Bethesda)">
        <title>Insights into Ongoing Evolution of the Hexachlorocyclohexane Catabolic Pathway from Comparative Genomics of Ten Sphingomonadaceae Strains.</title>
        <authorList>
            <person name="Pearce S.L."/>
            <person name="Oakeshott J.G."/>
            <person name="Pandey G."/>
        </authorList>
    </citation>
    <scope>NUCLEOTIDE SEQUENCE [LARGE SCALE GENOMIC DNA]</scope>
    <source>
        <strain evidence="3 4">LL01</strain>
    </source>
</reference>
<comment type="catalytic activity">
    <reaction evidence="2">
        <text>2,5-dichlorocyclohexa-2,5-dien-1,4-diol + NAD(+) = 2,5-dichlorohydroquinone + NADH + H(+)</text>
        <dbReference type="Rhea" id="RHEA:15741"/>
        <dbReference type="ChEBI" id="CHEBI:15378"/>
        <dbReference type="ChEBI" id="CHEBI:27545"/>
        <dbReference type="ChEBI" id="CHEBI:28975"/>
        <dbReference type="ChEBI" id="CHEBI:57540"/>
        <dbReference type="ChEBI" id="CHEBI:57945"/>
    </reaction>
</comment>
<organism evidence="3 4">
    <name type="scientific">Sphingobium cupriresistens LL01</name>
    <dbReference type="NCBI Taxonomy" id="1420583"/>
    <lineage>
        <taxon>Bacteria</taxon>
        <taxon>Pseudomonadati</taxon>
        <taxon>Pseudomonadota</taxon>
        <taxon>Alphaproteobacteria</taxon>
        <taxon>Sphingomonadales</taxon>
        <taxon>Sphingomonadaceae</taxon>
        <taxon>Sphingobium</taxon>
    </lineage>
</organism>
<dbReference type="CDD" id="cd05233">
    <property type="entry name" value="SDR_c"/>
    <property type="match status" value="1"/>
</dbReference>
<dbReference type="Gene3D" id="3.40.50.720">
    <property type="entry name" value="NAD(P)-binding Rossmann-like Domain"/>
    <property type="match status" value="1"/>
</dbReference>
<dbReference type="PRINTS" id="PR00081">
    <property type="entry name" value="GDHRDH"/>
</dbReference>
<sequence length="255" mass="26514">MFDLTGKVAIVTGAGSGIGAAIAQRFRAAGADVLVADISPQAEVLALQWGCAFRRTDVGQPDEMAALCEDAAARFGKLDILVNNAGIAASAPIAEADEARSQRFWRVHILGVQMGIKEAAARMTAGGSIVNISSITAMRGFLQWGEYAATKAGIISLTQTAAVEYGPRGIRVNCIAPGIIDTPMAMDEAPDMVSRNANVFTLLGRIGRPEELAAAVHFMASDDASYITGQTLLVDGGWSTGTSIKGIELALSTTG</sequence>
<comment type="caution">
    <text evidence="3">The sequence shown here is derived from an EMBL/GenBank/DDBJ whole genome shotgun (WGS) entry which is preliminary data.</text>
</comment>
<protein>
    <submittedName>
        <fullName evidence="3">3-alpha-hydroxysteroid dehydrogenase</fullName>
    </submittedName>
</protein>
<gene>
    <name evidence="3" type="ORF">V473_08495</name>
</gene>
<dbReference type="EMBL" id="JACT01000001">
    <property type="protein sequence ID" value="KMS58182.1"/>
    <property type="molecule type" value="Genomic_DNA"/>
</dbReference>
<dbReference type="InterPro" id="IPR002347">
    <property type="entry name" value="SDR_fam"/>
</dbReference>
<comment type="similarity">
    <text evidence="1">Belongs to the short-chain dehydrogenases/reductases (SDR) family.</text>
</comment>
<dbReference type="InterPro" id="IPR020904">
    <property type="entry name" value="Sc_DH/Rdtase_CS"/>
</dbReference>
<dbReference type="STRING" id="1420583.V473_08495"/>
<dbReference type="PANTHER" id="PTHR42760">
    <property type="entry name" value="SHORT-CHAIN DEHYDROGENASES/REDUCTASES FAMILY MEMBER"/>
    <property type="match status" value="1"/>
</dbReference>
<dbReference type="GO" id="GO:0016616">
    <property type="term" value="F:oxidoreductase activity, acting on the CH-OH group of donors, NAD or NADP as acceptor"/>
    <property type="evidence" value="ECO:0007669"/>
    <property type="project" value="TreeGrafter"/>
</dbReference>
<dbReference type="SUPFAM" id="SSF51735">
    <property type="entry name" value="NAD(P)-binding Rossmann-fold domains"/>
    <property type="match status" value="1"/>
</dbReference>
<dbReference type="FunFam" id="3.40.50.720:FF:000084">
    <property type="entry name" value="Short-chain dehydrogenase reductase"/>
    <property type="match status" value="1"/>
</dbReference>
<proteinExistence type="inferred from homology"/>
<evidence type="ECO:0000313" key="3">
    <source>
        <dbReference type="EMBL" id="KMS58182.1"/>
    </source>
</evidence>
<dbReference type="PRINTS" id="PR00080">
    <property type="entry name" value="SDRFAMILY"/>
</dbReference>
<dbReference type="RefSeq" id="WP_066602449.1">
    <property type="nucleotide sequence ID" value="NZ_KQ130434.1"/>
</dbReference>
<dbReference type="AlphaFoldDB" id="A0A0J7Y3B3"/>
<keyword evidence="4" id="KW-1185">Reference proteome</keyword>
<evidence type="ECO:0000256" key="2">
    <source>
        <dbReference type="ARBA" id="ARBA00051383"/>
    </source>
</evidence>
<dbReference type="InterPro" id="IPR036291">
    <property type="entry name" value="NAD(P)-bd_dom_sf"/>
</dbReference>
<dbReference type="NCBIfam" id="NF005559">
    <property type="entry name" value="PRK07231.1"/>
    <property type="match status" value="1"/>
</dbReference>